<keyword evidence="3" id="KW-0238">DNA-binding</keyword>
<keyword evidence="2" id="KW-0229">DNA integration</keyword>
<proteinExistence type="inferred from homology"/>
<protein>
    <submittedName>
        <fullName evidence="6">Prophage CPS-53 integrase</fullName>
    </submittedName>
</protein>
<dbReference type="AlphaFoldDB" id="A0A1C3HMV2"/>
<gene>
    <name evidence="6" type="primary">intS_4</name>
    <name evidence="6" type="ORF">PWN146_05121</name>
</gene>
<evidence type="ECO:0000313" key="6">
    <source>
        <dbReference type="EMBL" id="SAY46352.1"/>
    </source>
</evidence>
<feature type="domain" description="Tyr recombinase" evidence="5">
    <location>
        <begin position="202"/>
        <end position="379"/>
    </location>
</feature>
<comment type="similarity">
    <text evidence="1">Belongs to the 'phage' integrase family.</text>
</comment>
<keyword evidence="4" id="KW-0233">DNA recombination</keyword>
<dbReference type="PROSITE" id="PS51898">
    <property type="entry name" value="TYR_RECOMBINASE"/>
    <property type="match status" value="1"/>
</dbReference>
<evidence type="ECO:0000259" key="5">
    <source>
        <dbReference type="PROSITE" id="PS51898"/>
    </source>
</evidence>
<dbReference type="Pfam" id="PF00589">
    <property type="entry name" value="Phage_integrase"/>
    <property type="match status" value="1"/>
</dbReference>
<evidence type="ECO:0000256" key="2">
    <source>
        <dbReference type="ARBA" id="ARBA00022908"/>
    </source>
</evidence>
<evidence type="ECO:0000256" key="1">
    <source>
        <dbReference type="ARBA" id="ARBA00008857"/>
    </source>
</evidence>
<dbReference type="Gene3D" id="1.10.443.10">
    <property type="entry name" value="Intergrase catalytic core"/>
    <property type="match status" value="1"/>
</dbReference>
<sequence length="396" mass="45064">MRLNNLQIRNAKPAPKPYTLSDGLGLSLLIESNGSKSWRFRYRFAGKPKMISLGVYPAVSLADARSKRDEARRQVAEGQNPSALRKEKKLAQLYGDANTFEAIAREWHRLKLATWSAGYAAEVLRAFCLDIFPYLGQRSISTIKPLELLTVLRKIEARGALDKMRKVRQRCGEVFRYAIATGRAEYNPAADLSSVLPGPNTTHYPFLTVDELPDFLSALEGYSGSLLGKLATKLLMFTGVRGVELRMAQWQEIDLDNALWEIPLARMKMRRAHLVPLSTQVVAILNELKAYTGHYRYVFPGRADVNKPMSDACINQLLKRIGYHGRLTGHGFRHMMSTILHEQDFNTAWIEMQLAHVDKNGIRGTYNHAQYLEKRRDMLQWYADFIAGLARQSHRQ</sequence>
<name>A0A1C3HMV2_SERMA</name>
<dbReference type="InterPro" id="IPR002104">
    <property type="entry name" value="Integrase_catalytic"/>
</dbReference>
<dbReference type="InterPro" id="IPR025166">
    <property type="entry name" value="Integrase_DNA_bind_dom"/>
</dbReference>
<dbReference type="EMBL" id="LT575490">
    <property type="protein sequence ID" value="SAY46352.1"/>
    <property type="molecule type" value="Genomic_DNA"/>
</dbReference>
<evidence type="ECO:0000256" key="4">
    <source>
        <dbReference type="ARBA" id="ARBA00023172"/>
    </source>
</evidence>
<dbReference type="InterPro" id="IPR011010">
    <property type="entry name" value="DNA_brk_join_enz"/>
</dbReference>
<dbReference type="CDD" id="cd00801">
    <property type="entry name" value="INT_P4_C"/>
    <property type="match status" value="1"/>
</dbReference>
<dbReference type="InterPro" id="IPR013762">
    <property type="entry name" value="Integrase-like_cat_sf"/>
</dbReference>
<evidence type="ECO:0000256" key="3">
    <source>
        <dbReference type="ARBA" id="ARBA00023125"/>
    </source>
</evidence>
<dbReference type="Gene3D" id="1.10.150.130">
    <property type="match status" value="1"/>
</dbReference>
<dbReference type="SUPFAM" id="SSF56349">
    <property type="entry name" value="DNA breaking-rejoining enzymes"/>
    <property type="match status" value="1"/>
</dbReference>
<accession>A0A1C3HMV2</accession>
<dbReference type="Pfam" id="PF13356">
    <property type="entry name" value="Arm-DNA-bind_3"/>
    <property type="match status" value="1"/>
</dbReference>
<dbReference type="InterPro" id="IPR038488">
    <property type="entry name" value="Integrase_DNA-bd_sf"/>
</dbReference>
<dbReference type="InterPro" id="IPR053876">
    <property type="entry name" value="Phage_int_M"/>
</dbReference>
<dbReference type="Pfam" id="PF22022">
    <property type="entry name" value="Phage_int_M"/>
    <property type="match status" value="1"/>
</dbReference>
<dbReference type="GO" id="GO:0006310">
    <property type="term" value="P:DNA recombination"/>
    <property type="evidence" value="ECO:0007669"/>
    <property type="project" value="UniProtKB-KW"/>
</dbReference>
<dbReference type="InterPro" id="IPR050808">
    <property type="entry name" value="Phage_Integrase"/>
</dbReference>
<dbReference type="PANTHER" id="PTHR30629:SF2">
    <property type="entry name" value="PROPHAGE INTEGRASE INTS-RELATED"/>
    <property type="match status" value="1"/>
</dbReference>
<organism evidence="6">
    <name type="scientific">Serratia marcescens</name>
    <dbReference type="NCBI Taxonomy" id="615"/>
    <lineage>
        <taxon>Bacteria</taxon>
        <taxon>Pseudomonadati</taxon>
        <taxon>Pseudomonadota</taxon>
        <taxon>Gammaproteobacteria</taxon>
        <taxon>Enterobacterales</taxon>
        <taxon>Yersiniaceae</taxon>
        <taxon>Serratia</taxon>
    </lineage>
</organism>
<reference evidence="6" key="1">
    <citation type="submission" date="2016-05" db="EMBL/GenBank/DDBJ databases">
        <authorList>
            <person name="Cock P.J.A."/>
            <person name="Cock P.J.A."/>
        </authorList>
    </citation>
    <scope>NUCLEOTIDE SEQUENCE</scope>
    <source>
        <strain evidence="6">PWN146_assembly</strain>
    </source>
</reference>
<dbReference type="PANTHER" id="PTHR30629">
    <property type="entry name" value="PROPHAGE INTEGRASE"/>
    <property type="match status" value="1"/>
</dbReference>
<dbReference type="GO" id="GO:0015074">
    <property type="term" value="P:DNA integration"/>
    <property type="evidence" value="ECO:0007669"/>
    <property type="project" value="UniProtKB-KW"/>
</dbReference>
<dbReference type="InterPro" id="IPR010998">
    <property type="entry name" value="Integrase_recombinase_N"/>
</dbReference>
<dbReference type="Gene3D" id="3.30.160.390">
    <property type="entry name" value="Integrase, DNA-binding domain"/>
    <property type="match status" value="1"/>
</dbReference>
<dbReference type="GO" id="GO:0003677">
    <property type="term" value="F:DNA binding"/>
    <property type="evidence" value="ECO:0007669"/>
    <property type="project" value="UniProtKB-KW"/>
</dbReference>